<dbReference type="AlphaFoldDB" id="T0ZDW3"/>
<dbReference type="InterPro" id="IPR002104">
    <property type="entry name" value="Integrase_catalytic"/>
</dbReference>
<dbReference type="InterPro" id="IPR013762">
    <property type="entry name" value="Integrase-like_cat_sf"/>
</dbReference>
<sequence>MLRLGMRAGEVASLSFGDLNWRTGIVTVAGKRGRVDELPLPVDVGEALVAYLRQGRPTGTGHRRVFLSIDAPHVPIKAAAVTAMVGRALRSAGIAGSGAAHRLRHTAAMGVIAAGGGLLEAGQLL</sequence>
<dbReference type="GO" id="GO:0006310">
    <property type="term" value="P:DNA recombination"/>
    <property type="evidence" value="ECO:0007669"/>
    <property type="project" value="UniProtKB-KW"/>
</dbReference>
<feature type="domain" description="Tyr recombinase" evidence="2">
    <location>
        <begin position="1"/>
        <end position="125"/>
    </location>
</feature>
<evidence type="ECO:0000259" key="2">
    <source>
        <dbReference type="PROSITE" id="PS51898"/>
    </source>
</evidence>
<reference evidence="3" key="1">
    <citation type="submission" date="2013-08" db="EMBL/GenBank/DDBJ databases">
        <authorList>
            <person name="Mendez C."/>
            <person name="Richter M."/>
            <person name="Ferrer M."/>
            <person name="Sanchez J."/>
        </authorList>
    </citation>
    <scope>NUCLEOTIDE SEQUENCE</scope>
</reference>
<accession>T0ZDW3</accession>
<reference evidence="3" key="2">
    <citation type="journal article" date="2014" name="ISME J.">
        <title>Microbial stratification in low pH oxic and suboxic macroscopic growths along an acid mine drainage.</title>
        <authorList>
            <person name="Mendez-Garcia C."/>
            <person name="Mesa V."/>
            <person name="Sprenger R.R."/>
            <person name="Richter M."/>
            <person name="Diez M.S."/>
            <person name="Solano J."/>
            <person name="Bargiela R."/>
            <person name="Golyshina O.V."/>
            <person name="Manteca A."/>
            <person name="Ramos J.L."/>
            <person name="Gallego J.R."/>
            <person name="Llorente I."/>
            <person name="Martins Dos Santos V.A."/>
            <person name="Jensen O.N."/>
            <person name="Pelaez A.I."/>
            <person name="Sanchez J."/>
            <person name="Ferrer M."/>
        </authorList>
    </citation>
    <scope>NUCLEOTIDE SEQUENCE</scope>
</reference>
<dbReference type="Gene3D" id="1.10.443.10">
    <property type="entry name" value="Intergrase catalytic core"/>
    <property type="match status" value="1"/>
</dbReference>
<dbReference type="GO" id="GO:0015074">
    <property type="term" value="P:DNA integration"/>
    <property type="evidence" value="ECO:0007669"/>
    <property type="project" value="InterPro"/>
</dbReference>
<dbReference type="GO" id="GO:0003677">
    <property type="term" value="F:DNA binding"/>
    <property type="evidence" value="ECO:0007669"/>
    <property type="project" value="InterPro"/>
</dbReference>
<dbReference type="Pfam" id="PF00589">
    <property type="entry name" value="Phage_integrase"/>
    <property type="match status" value="1"/>
</dbReference>
<protein>
    <submittedName>
        <fullName evidence="3">Integrase/recombinase</fullName>
    </submittedName>
</protein>
<name>T0ZDW3_9ZZZZ</name>
<keyword evidence="1" id="KW-0233">DNA recombination</keyword>
<comment type="caution">
    <text evidence="3">The sequence shown here is derived from an EMBL/GenBank/DDBJ whole genome shotgun (WGS) entry which is preliminary data.</text>
</comment>
<gene>
    <name evidence="3" type="ORF">B1A_14658</name>
</gene>
<proteinExistence type="predicted"/>
<evidence type="ECO:0000313" key="3">
    <source>
        <dbReference type="EMBL" id="EQD46326.1"/>
    </source>
</evidence>
<feature type="non-terminal residue" evidence="3">
    <location>
        <position position="125"/>
    </location>
</feature>
<dbReference type="SUPFAM" id="SSF56349">
    <property type="entry name" value="DNA breaking-rejoining enzymes"/>
    <property type="match status" value="1"/>
</dbReference>
<dbReference type="PROSITE" id="PS51898">
    <property type="entry name" value="TYR_RECOMBINASE"/>
    <property type="match status" value="1"/>
</dbReference>
<evidence type="ECO:0000256" key="1">
    <source>
        <dbReference type="ARBA" id="ARBA00023172"/>
    </source>
</evidence>
<organism evidence="3">
    <name type="scientific">mine drainage metagenome</name>
    <dbReference type="NCBI Taxonomy" id="410659"/>
    <lineage>
        <taxon>unclassified sequences</taxon>
        <taxon>metagenomes</taxon>
        <taxon>ecological metagenomes</taxon>
    </lineage>
</organism>
<dbReference type="EMBL" id="AUZX01010762">
    <property type="protein sequence ID" value="EQD46326.1"/>
    <property type="molecule type" value="Genomic_DNA"/>
</dbReference>
<dbReference type="InterPro" id="IPR011010">
    <property type="entry name" value="DNA_brk_join_enz"/>
</dbReference>